<evidence type="ECO:0000259" key="5">
    <source>
        <dbReference type="Pfam" id="PF04542"/>
    </source>
</evidence>
<dbReference type="Gene3D" id="1.10.10.10">
    <property type="entry name" value="Winged helix-like DNA-binding domain superfamily/Winged helix DNA-binding domain"/>
    <property type="match status" value="1"/>
</dbReference>
<comment type="similarity">
    <text evidence="1">Belongs to the sigma-70 factor family. ECF subfamily.</text>
</comment>
<dbReference type="SUPFAM" id="SSF88659">
    <property type="entry name" value="Sigma3 and sigma4 domains of RNA polymerase sigma factors"/>
    <property type="match status" value="1"/>
</dbReference>
<evidence type="ECO:0000313" key="7">
    <source>
        <dbReference type="EMBL" id="MBB4622274.1"/>
    </source>
</evidence>
<evidence type="ECO:0000256" key="3">
    <source>
        <dbReference type="ARBA" id="ARBA00023082"/>
    </source>
</evidence>
<evidence type="ECO:0000256" key="1">
    <source>
        <dbReference type="ARBA" id="ARBA00010641"/>
    </source>
</evidence>
<dbReference type="InterPro" id="IPR013249">
    <property type="entry name" value="RNA_pol_sigma70_r4_t2"/>
</dbReference>
<dbReference type="Pfam" id="PF08281">
    <property type="entry name" value="Sigma70_r4_2"/>
    <property type="match status" value="1"/>
</dbReference>
<dbReference type="InterPro" id="IPR014327">
    <property type="entry name" value="RNA_pol_sigma70_bacteroid"/>
</dbReference>
<evidence type="ECO:0000256" key="2">
    <source>
        <dbReference type="ARBA" id="ARBA00023015"/>
    </source>
</evidence>
<accession>A0ABR6KN76</accession>
<name>A0ABR6KN76_9BACT</name>
<feature type="domain" description="RNA polymerase sigma factor 70 region 4 type 2" evidence="6">
    <location>
        <begin position="134"/>
        <end position="179"/>
    </location>
</feature>
<evidence type="ECO:0000259" key="6">
    <source>
        <dbReference type="Pfam" id="PF08281"/>
    </source>
</evidence>
<dbReference type="NCBIfam" id="TIGR02985">
    <property type="entry name" value="Sig70_bacteroi1"/>
    <property type="match status" value="1"/>
</dbReference>
<reference evidence="7 8" key="1">
    <citation type="submission" date="2020-08" db="EMBL/GenBank/DDBJ databases">
        <title>Genomic Encyclopedia of Type Strains, Phase IV (KMG-IV): sequencing the most valuable type-strain genomes for metagenomic binning, comparative biology and taxonomic classification.</title>
        <authorList>
            <person name="Goeker M."/>
        </authorList>
    </citation>
    <scope>NUCLEOTIDE SEQUENCE [LARGE SCALE GENOMIC DNA]</scope>
    <source>
        <strain evidence="7 8">DSM 102983</strain>
    </source>
</reference>
<dbReference type="PANTHER" id="PTHR43133:SF46">
    <property type="entry name" value="RNA POLYMERASE SIGMA-70 FACTOR ECF SUBFAMILY"/>
    <property type="match status" value="1"/>
</dbReference>
<dbReference type="PANTHER" id="PTHR43133">
    <property type="entry name" value="RNA POLYMERASE ECF-TYPE SIGMA FACTO"/>
    <property type="match status" value="1"/>
</dbReference>
<keyword evidence="4" id="KW-0804">Transcription</keyword>
<gene>
    <name evidence="7" type="ORF">GGQ57_002174</name>
</gene>
<dbReference type="InterPro" id="IPR013324">
    <property type="entry name" value="RNA_pol_sigma_r3/r4-like"/>
</dbReference>
<comment type="caution">
    <text evidence="7">The sequence shown here is derived from an EMBL/GenBank/DDBJ whole genome shotgun (WGS) entry which is preliminary data.</text>
</comment>
<dbReference type="InterPro" id="IPR014284">
    <property type="entry name" value="RNA_pol_sigma-70_dom"/>
</dbReference>
<dbReference type="InterPro" id="IPR013325">
    <property type="entry name" value="RNA_pol_sigma_r2"/>
</dbReference>
<dbReference type="InterPro" id="IPR039425">
    <property type="entry name" value="RNA_pol_sigma-70-like"/>
</dbReference>
<evidence type="ECO:0000313" key="8">
    <source>
        <dbReference type="Proteomes" id="UP000533637"/>
    </source>
</evidence>
<protein>
    <submittedName>
        <fullName evidence="7">RNA polymerase sigma-70 factor (ECF subfamily)</fullName>
    </submittedName>
</protein>
<dbReference type="Proteomes" id="UP000533637">
    <property type="component" value="Unassembled WGS sequence"/>
</dbReference>
<dbReference type="SUPFAM" id="SSF88946">
    <property type="entry name" value="Sigma2 domain of RNA polymerase sigma factors"/>
    <property type="match status" value="1"/>
</dbReference>
<proteinExistence type="inferred from homology"/>
<dbReference type="RefSeq" id="WP_229801182.1">
    <property type="nucleotide sequence ID" value="NZ_BMPB01000018.1"/>
</dbReference>
<dbReference type="EMBL" id="JACHOC010000004">
    <property type="protein sequence ID" value="MBB4622274.1"/>
    <property type="molecule type" value="Genomic_DNA"/>
</dbReference>
<sequence length="206" mass="24330">MQKQKGDELKTGAIDIKTLLKMVADDNRLAFNMFYDLYYDQIFRFSYYFLKDTEACREVVAETFFSIWQSRLKLKDIENIETYLFVTVRNEATRYLSRSSKSRFVLLEDTTLQLTARENESPEDKLLMEEMERILNRVIDELPEKCRLIFLLARQEGLKPKEIAERLSINESTVRVQMKIAIDKIVASLKPHFPDITFSLLLMYIA</sequence>
<keyword evidence="2" id="KW-0805">Transcription regulation</keyword>
<dbReference type="InterPro" id="IPR007627">
    <property type="entry name" value="RNA_pol_sigma70_r2"/>
</dbReference>
<keyword evidence="8" id="KW-1185">Reference proteome</keyword>
<dbReference type="InterPro" id="IPR036388">
    <property type="entry name" value="WH-like_DNA-bd_sf"/>
</dbReference>
<dbReference type="NCBIfam" id="TIGR02937">
    <property type="entry name" value="sigma70-ECF"/>
    <property type="match status" value="1"/>
</dbReference>
<feature type="domain" description="RNA polymerase sigma-70 region 2" evidence="5">
    <location>
        <begin position="35"/>
        <end position="100"/>
    </location>
</feature>
<dbReference type="Pfam" id="PF04542">
    <property type="entry name" value="Sigma70_r2"/>
    <property type="match status" value="1"/>
</dbReference>
<evidence type="ECO:0000256" key="4">
    <source>
        <dbReference type="ARBA" id="ARBA00023163"/>
    </source>
</evidence>
<organism evidence="7 8">
    <name type="scientific">Parabacteroides faecis</name>
    <dbReference type="NCBI Taxonomy" id="1217282"/>
    <lineage>
        <taxon>Bacteria</taxon>
        <taxon>Pseudomonadati</taxon>
        <taxon>Bacteroidota</taxon>
        <taxon>Bacteroidia</taxon>
        <taxon>Bacteroidales</taxon>
        <taxon>Tannerellaceae</taxon>
        <taxon>Parabacteroides</taxon>
    </lineage>
</organism>
<dbReference type="Gene3D" id="1.10.1740.10">
    <property type="match status" value="1"/>
</dbReference>
<keyword evidence="3" id="KW-0731">Sigma factor</keyword>